<dbReference type="EMBL" id="UOFL01000117">
    <property type="protein sequence ID" value="VAW77066.1"/>
    <property type="molecule type" value="Genomic_DNA"/>
</dbReference>
<proteinExistence type="predicted"/>
<protein>
    <recommendedName>
        <fullName evidence="2">DUF2345 domain-containing protein</fullName>
    </recommendedName>
</protein>
<gene>
    <name evidence="1" type="ORF">MNBD_GAMMA12-2476</name>
</gene>
<dbReference type="AlphaFoldDB" id="A0A3B0Z8P6"/>
<name>A0A3B0Z8P6_9ZZZZ</name>
<reference evidence="1" key="1">
    <citation type="submission" date="2018-06" db="EMBL/GenBank/DDBJ databases">
        <authorList>
            <person name="Zhirakovskaya E."/>
        </authorList>
    </citation>
    <scope>NUCLEOTIDE SEQUENCE</scope>
</reference>
<accession>A0A3B0Z8P6</accession>
<sequence>MENKSFTQAKNKDIHHQTPADLLQNAGTTIKHSAQDNIEIIAKENQVIVVEDENMEITVEGPGGMRVHIKNDALHIQSAKEIRIEGNGGGDITLHQSGGGVCVTAAGNVKLFGNDIQIEGDNGVSLNGTVSYTIGSGARPAPEVDFPLNPSDFAILERALRGAPFCVPCMLVELYSNLQKDENVDPEIYDLNWSISKVHVGQSVNATFNVRNFEVSEAATISVYEWNPGNIKQLVATLSVQIEKGVSEYAIVFSRNEDDALDDLKADQETCDPNPLQYRFEVQTNLCNSEDLSDILNLTFDIRDSDDQPYEN</sequence>
<evidence type="ECO:0000313" key="1">
    <source>
        <dbReference type="EMBL" id="VAW77066.1"/>
    </source>
</evidence>
<organism evidence="1">
    <name type="scientific">hydrothermal vent metagenome</name>
    <dbReference type="NCBI Taxonomy" id="652676"/>
    <lineage>
        <taxon>unclassified sequences</taxon>
        <taxon>metagenomes</taxon>
        <taxon>ecological metagenomes</taxon>
    </lineage>
</organism>
<evidence type="ECO:0008006" key="2">
    <source>
        <dbReference type="Google" id="ProtNLM"/>
    </source>
</evidence>